<evidence type="ECO:0000256" key="1">
    <source>
        <dbReference type="SAM" id="MobiDB-lite"/>
    </source>
</evidence>
<proteinExistence type="predicted"/>
<sequence>MTAAAGESWWRRTLAIGFLSFAALGLAGCDDPGSGGEEGTEQEAPAGGEETAEDEATDATEEENTTGPISPTEGEGPMEQDDEQEDG</sequence>
<organism evidence="2 3">
    <name type="scientific">Kocuria rosea subsp. polaris</name>
    <dbReference type="NCBI Taxonomy" id="136273"/>
    <lineage>
        <taxon>Bacteria</taxon>
        <taxon>Bacillati</taxon>
        <taxon>Actinomycetota</taxon>
        <taxon>Actinomycetes</taxon>
        <taxon>Micrococcales</taxon>
        <taxon>Micrococcaceae</taxon>
        <taxon>Kocuria</taxon>
    </lineage>
</organism>
<feature type="compositionally biased region" description="Acidic residues" evidence="1">
    <location>
        <begin position="76"/>
        <end position="87"/>
    </location>
</feature>
<dbReference type="EMBL" id="JSUH01000003">
    <property type="protein sequence ID" value="KHD98402.1"/>
    <property type="molecule type" value="Genomic_DNA"/>
</dbReference>
<dbReference type="RefSeq" id="WP_017835020.1">
    <property type="nucleotide sequence ID" value="NZ_JSUH01000003.1"/>
</dbReference>
<keyword evidence="3" id="KW-1185">Reference proteome</keyword>
<dbReference type="Proteomes" id="UP000030466">
    <property type="component" value="Unassembled WGS sequence"/>
</dbReference>
<evidence type="ECO:0000313" key="2">
    <source>
        <dbReference type="EMBL" id="KHD98402.1"/>
    </source>
</evidence>
<accession>A0A0A6YD16</accession>
<dbReference type="AlphaFoldDB" id="A0A0A6YD16"/>
<evidence type="ECO:0000313" key="3">
    <source>
        <dbReference type="Proteomes" id="UP000030466"/>
    </source>
</evidence>
<comment type="caution">
    <text evidence="2">The sequence shown here is derived from an EMBL/GenBank/DDBJ whole genome shotgun (WGS) entry which is preliminary data.</text>
</comment>
<reference evidence="2 3" key="1">
    <citation type="journal article" date="2003" name="Int. J. Syst. Evol. Microbiol.">
        <title>Kocuria polaris sp. nov., an orange-pigmented psychrophilic bacterium isolated from an Antarctic cyanobacterial mat sample.</title>
        <authorList>
            <person name="Reddy G.S."/>
            <person name="Prakash J.S."/>
            <person name="Prabahar V."/>
            <person name="Matsumoto G.I."/>
            <person name="Stackebrandt E."/>
            <person name="Shivaji S."/>
        </authorList>
    </citation>
    <scope>NUCLEOTIDE SEQUENCE [LARGE SCALE GENOMIC DNA]</scope>
    <source>
        <strain evidence="2 3">CMS 76or</strain>
    </source>
</reference>
<name>A0A0A6YD16_KOCRO</name>
<protein>
    <submittedName>
        <fullName evidence="2">Uncharacterized protein</fullName>
    </submittedName>
</protein>
<feature type="compositionally biased region" description="Acidic residues" evidence="1">
    <location>
        <begin position="50"/>
        <end position="64"/>
    </location>
</feature>
<gene>
    <name evidence="2" type="ORF">GY22_05010</name>
</gene>
<feature type="region of interest" description="Disordered" evidence="1">
    <location>
        <begin position="25"/>
        <end position="87"/>
    </location>
</feature>